<reference evidence="5" key="1">
    <citation type="submission" date="2025-08" db="UniProtKB">
        <authorList>
            <consortium name="RefSeq"/>
        </authorList>
    </citation>
    <scope>IDENTIFICATION</scope>
    <source>
        <strain evidence="5">S238N-H82</strain>
        <tissue evidence="5">Testes</tissue>
    </source>
</reference>
<keyword evidence="1" id="KW-0430">Lectin</keyword>
<dbReference type="PROSITE" id="PS50041">
    <property type="entry name" value="C_TYPE_LECTIN_2"/>
    <property type="match status" value="1"/>
</dbReference>
<name>A0A9J7KKB7_BRAFL</name>
<dbReference type="Proteomes" id="UP000001554">
    <property type="component" value="Unplaced"/>
</dbReference>
<dbReference type="GeneID" id="118407324"/>
<accession>A0A9J7KKB7</accession>
<evidence type="ECO:0000256" key="1">
    <source>
        <dbReference type="ARBA" id="ARBA00022734"/>
    </source>
</evidence>
<dbReference type="InterPro" id="IPR018378">
    <property type="entry name" value="C-type_lectin_CS"/>
</dbReference>
<dbReference type="PANTHER" id="PTHR22799">
    <property type="entry name" value="TETRANECTIN-RELATED"/>
    <property type="match status" value="1"/>
</dbReference>
<keyword evidence="4" id="KW-1185">Reference proteome</keyword>
<dbReference type="InterPro" id="IPR016187">
    <property type="entry name" value="CTDL_fold"/>
</dbReference>
<dbReference type="Gene3D" id="3.10.100.10">
    <property type="entry name" value="Mannose-Binding Protein A, subunit A"/>
    <property type="match status" value="1"/>
</dbReference>
<sequence length="226" mass="25152">MFQIYLSEMSPASCDPSEEMEPKVRICKIIWSLGHFGLMWPTGPGLSGPPGQRQTSTLSTIDGWDVTIQPCGQACKPSTLPCPEGYEKSRGICYKAFKENKSFKDSAATCHEDGGTLAMPRDADTTAFLVSLFSLYTPVTHETFATAFWFGLHDQHREGIFEWMDGSGLGAYRPWCPGQPNNMKIHGSDEDCVSTYHTSHCKWNDLRCDLKLPFVCQVTPGTTNEH</sequence>
<evidence type="ECO:0000313" key="4">
    <source>
        <dbReference type="Proteomes" id="UP000001554"/>
    </source>
</evidence>
<dbReference type="PANTHER" id="PTHR22799:SF6">
    <property type="entry name" value="C-TYPE LECTIN DOMAIN FAMILY 4 MEMBER M-LIKE"/>
    <property type="match status" value="1"/>
</dbReference>
<evidence type="ECO:0000256" key="2">
    <source>
        <dbReference type="ARBA" id="ARBA00023157"/>
    </source>
</evidence>
<dbReference type="CDD" id="cd00037">
    <property type="entry name" value="CLECT"/>
    <property type="match status" value="1"/>
</dbReference>
<dbReference type="AlphaFoldDB" id="A0A9J7KKB7"/>
<dbReference type="InterPro" id="IPR001304">
    <property type="entry name" value="C-type_lectin-like"/>
</dbReference>
<protein>
    <submittedName>
        <fullName evidence="5">Lactose-binding lectin l-2-like</fullName>
    </submittedName>
</protein>
<dbReference type="GO" id="GO:0030246">
    <property type="term" value="F:carbohydrate binding"/>
    <property type="evidence" value="ECO:0007669"/>
    <property type="project" value="UniProtKB-KW"/>
</dbReference>
<keyword evidence="2" id="KW-1015">Disulfide bond</keyword>
<dbReference type="SMART" id="SM00034">
    <property type="entry name" value="CLECT"/>
    <property type="match status" value="1"/>
</dbReference>
<feature type="domain" description="C-type lectin" evidence="3">
    <location>
        <begin position="89"/>
        <end position="217"/>
    </location>
</feature>
<dbReference type="Pfam" id="PF00059">
    <property type="entry name" value="Lectin_C"/>
    <property type="match status" value="1"/>
</dbReference>
<dbReference type="SUPFAM" id="SSF56436">
    <property type="entry name" value="C-type lectin-like"/>
    <property type="match status" value="1"/>
</dbReference>
<evidence type="ECO:0000259" key="3">
    <source>
        <dbReference type="PROSITE" id="PS50041"/>
    </source>
</evidence>
<dbReference type="PROSITE" id="PS00615">
    <property type="entry name" value="C_TYPE_LECTIN_1"/>
    <property type="match status" value="1"/>
</dbReference>
<dbReference type="OrthoDB" id="7357196at2759"/>
<organism evidence="4 5">
    <name type="scientific">Branchiostoma floridae</name>
    <name type="common">Florida lancelet</name>
    <name type="synonym">Amphioxus</name>
    <dbReference type="NCBI Taxonomy" id="7739"/>
    <lineage>
        <taxon>Eukaryota</taxon>
        <taxon>Metazoa</taxon>
        <taxon>Chordata</taxon>
        <taxon>Cephalochordata</taxon>
        <taxon>Leptocardii</taxon>
        <taxon>Amphioxiformes</taxon>
        <taxon>Branchiostomatidae</taxon>
        <taxon>Branchiostoma</taxon>
    </lineage>
</organism>
<dbReference type="KEGG" id="bfo:118407324"/>
<dbReference type="InterPro" id="IPR016186">
    <property type="entry name" value="C-type_lectin-like/link_sf"/>
</dbReference>
<proteinExistence type="predicted"/>
<dbReference type="InterPro" id="IPR051663">
    <property type="entry name" value="CLec_Tetranectin-domain"/>
</dbReference>
<evidence type="ECO:0000313" key="5">
    <source>
        <dbReference type="RefSeq" id="XP_035663683.1"/>
    </source>
</evidence>
<dbReference type="RefSeq" id="XP_035663683.1">
    <property type="nucleotide sequence ID" value="XM_035807790.1"/>
</dbReference>
<gene>
    <name evidence="5" type="primary">LOC118407324</name>
</gene>